<dbReference type="PANTHER" id="PTHR12619">
    <property type="entry name" value="RFX TRANSCRIPTION FACTOR FAMILY"/>
    <property type="match status" value="1"/>
</dbReference>
<keyword evidence="4" id="KW-0804">Transcription</keyword>
<dbReference type="AlphaFoldDB" id="A0A553PRW8"/>
<dbReference type="Pfam" id="PF25340">
    <property type="entry name" value="BCD_RFX"/>
    <property type="match status" value="1"/>
</dbReference>
<feature type="compositionally biased region" description="Polar residues" evidence="6">
    <location>
        <begin position="513"/>
        <end position="525"/>
    </location>
</feature>
<keyword evidence="2" id="KW-0805">Transcription regulation</keyword>
<dbReference type="InterPro" id="IPR039779">
    <property type="entry name" value="RFX-like"/>
</dbReference>
<dbReference type="Proteomes" id="UP000318571">
    <property type="component" value="Chromosome 12"/>
</dbReference>
<dbReference type="GO" id="GO:0005634">
    <property type="term" value="C:nucleus"/>
    <property type="evidence" value="ECO:0007669"/>
    <property type="project" value="UniProtKB-SubCell"/>
</dbReference>
<feature type="compositionally biased region" description="Polar residues" evidence="6">
    <location>
        <begin position="366"/>
        <end position="430"/>
    </location>
</feature>
<evidence type="ECO:0000313" key="8">
    <source>
        <dbReference type="EMBL" id="TRY80401.1"/>
    </source>
</evidence>
<dbReference type="InterPro" id="IPR003150">
    <property type="entry name" value="DNA-bd_RFX"/>
</dbReference>
<keyword evidence="5" id="KW-0539">Nucleus</keyword>
<dbReference type="EMBL" id="VCGU01000001">
    <property type="protein sequence ID" value="TRY80401.1"/>
    <property type="molecule type" value="Genomic_DNA"/>
</dbReference>
<feature type="compositionally biased region" description="Acidic residues" evidence="6">
    <location>
        <begin position="526"/>
        <end position="551"/>
    </location>
</feature>
<sequence>MTSRMRFGMDIMAGGTAISANNSSHEIQGLSFASNHGTGDPSFAVNLQDHDHLAGGDSSLGSTTTYLNPMGVDRLQATPEDATLQDSATGYLQYDEASGSAFASASALNPATSLSSAVSNYGHYTINNQLQSDAPQSGYSSYDPGLRMPNAPHTLANLSPMTSLTTQANLGLGNMAHIVSVNGAPFIYQPSANGVHGSLTLLEAQAIKPASPPHNTIDISQLNSNLDALETATSGAGHAGQHQAPNLTYASRVSHTTIAWLISNYETAEGVSLPRKTLYGHYQSHCKETNQEPVNAASFGKLIRSVFLGLRTRRIGTRGNSKYHYYGIRVKADSPLMKVEEMQAPPQPNPKIPNQGRKRPFPSIETPASSGCQSDLAPSSIPTTSNKPSKPASTHSSQASDRDSSPNSTVNSSDPIVPDQSFQVTSSQSNPSALQHLGAITSDIEGFPLMDDILAQLHSKKQVVDKNLFNLFANYYHSHCKTIVDVVVSLNFSTLEKLWIRFWRPLNGARSSKTANENVVHSTDVGSEEDDEEDDDDPDMDDEDDEDEGDDKDIIIKSQLKNLIKIHEIQKFIEKADYAVYQKLVNFFFPEVMKTIPNALTQAIRTFAKSLEGWMEVSLKQADPEFKRIKIVTVKSLSQTLRRYTCLNHLAQAARAVLVDPVRVTQMFNDLNKVDFANVQEQAAWVCQCDSKMFITLERECKSTLQNQASLEKWTEWLNRIVDKTLGPYENKPEFTKAARQLLLRWSYYSCIVVRDLTLRSAESFGSFHLIRLLYDEYMFYEVQQRVARVLKMSPVAVMGLGIHNGLGDPDAINFKVLSNDLLQGGIDEPPSSSSSEAASNPVQIEEPKVMRPKT</sequence>
<comment type="subcellular location">
    <subcellularLocation>
        <location evidence="1">Nucleus</location>
    </subcellularLocation>
</comment>
<evidence type="ECO:0000313" key="9">
    <source>
        <dbReference type="Proteomes" id="UP000318571"/>
    </source>
</evidence>
<evidence type="ECO:0000256" key="2">
    <source>
        <dbReference type="ARBA" id="ARBA00023015"/>
    </source>
</evidence>
<feature type="domain" description="RFX-type winged-helix" evidence="7">
    <location>
        <begin position="257"/>
        <end position="332"/>
    </location>
</feature>
<dbReference type="STRING" id="6832.A0A553PRW8"/>
<feature type="region of interest" description="Disordered" evidence="6">
    <location>
        <begin position="513"/>
        <end position="551"/>
    </location>
</feature>
<evidence type="ECO:0000256" key="5">
    <source>
        <dbReference type="ARBA" id="ARBA00023242"/>
    </source>
</evidence>
<proteinExistence type="predicted"/>
<evidence type="ECO:0000256" key="6">
    <source>
        <dbReference type="SAM" id="MobiDB-lite"/>
    </source>
</evidence>
<dbReference type="PANTHER" id="PTHR12619:SF33">
    <property type="entry name" value="RFX, ISOFORM H"/>
    <property type="match status" value="1"/>
</dbReference>
<feature type="compositionally biased region" description="Low complexity" evidence="6">
    <location>
        <begin position="829"/>
        <end position="840"/>
    </location>
</feature>
<dbReference type="Pfam" id="PF02257">
    <property type="entry name" value="RFX_DNA_binding"/>
    <property type="match status" value="1"/>
</dbReference>
<dbReference type="GO" id="GO:0000981">
    <property type="term" value="F:DNA-binding transcription factor activity, RNA polymerase II-specific"/>
    <property type="evidence" value="ECO:0007669"/>
    <property type="project" value="TreeGrafter"/>
</dbReference>
<dbReference type="PROSITE" id="PS51526">
    <property type="entry name" value="RFX_DBD"/>
    <property type="match status" value="1"/>
</dbReference>
<dbReference type="OrthoDB" id="10056949at2759"/>
<dbReference type="SUPFAM" id="SSF46785">
    <property type="entry name" value="Winged helix' DNA-binding domain"/>
    <property type="match status" value="1"/>
</dbReference>
<keyword evidence="3" id="KW-0238">DNA-binding</keyword>
<protein>
    <recommendedName>
        <fullName evidence="7">RFX-type winged-helix domain-containing protein</fullName>
    </recommendedName>
</protein>
<reference evidence="8 9" key="1">
    <citation type="journal article" date="2018" name="Nat. Ecol. Evol.">
        <title>Genomic signatures of mitonuclear coevolution across populations of Tigriopus californicus.</title>
        <authorList>
            <person name="Barreto F.S."/>
            <person name="Watson E.T."/>
            <person name="Lima T.G."/>
            <person name="Willett C.S."/>
            <person name="Edmands S."/>
            <person name="Li W."/>
            <person name="Burton R.S."/>
        </authorList>
    </citation>
    <scope>NUCLEOTIDE SEQUENCE [LARGE SCALE GENOMIC DNA]</scope>
    <source>
        <strain evidence="8 9">San Diego</strain>
    </source>
</reference>
<dbReference type="InterPro" id="IPR036390">
    <property type="entry name" value="WH_DNA-bd_sf"/>
</dbReference>
<evidence type="ECO:0000256" key="4">
    <source>
        <dbReference type="ARBA" id="ARBA00023163"/>
    </source>
</evidence>
<gene>
    <name evidence="8" type="ORF">TCAL_07748</name>
</gene>
<feature type="region of interest" description="Disordered" evidence="6">
    <location>
        <begin position="342"/>
        <end position="430"/>
    </location>
</feature>
<feature type="region of interest" description="Disordered" evidence="6">
    <location>
        <begin position="826"/>
        <end position="855"/>
    </location>
</feature>
<evidence type="ECO:0000256" key="3">
    <source>
        <dbReference type="ARBA" id="ARBA00023125"/>
    </source>
</evidence>
<dbReference type="InterPro" id="IPR036388">
    <property type="entry name" value="WH-like_DNA-bd_sf"/>
</dbReference>
<dbReference type="InterPro" id="IPR057321">
    <property type="entry name" value="RFX1-4/6/8-like_BCD"/>
</dbReference>
<accession>A0A553PRW8</accession>
<evidence type="ECO:0000259" key="7">
    <source>
        <dbReference type="PROSITE" id="PS51526"/>
    </source>
</evidence>
<dbReference type="GO" id="GO:0000978">
    <property type="term" value="F:RNA polymerase II cis-regulatory region sequence-specific DNA binding"/>
    <property type="evidence" value="ECO:0007669"/>
    <property type="project" value="TreeGrafter"/>
</dbReference>
<feature type="compositionally biased region" description="Basic and acidic residues" evidence="6">
    <location>
        <begin position="846"/>
        <end position="855"/>
    </location>
</feature>
<organism evidence="8 9">
    <name type="scientific">Tigriopus californicus</name>
    <name type="common">Marine copepod</name>
    <dbReference type="NCBI Taxonomy" id="6832"/>
    <lineage>
        <taxon>Eukaryota</taxon>
        <taxon>Metazoa</taxon>
        <taxon>Ecdysozoa</taxon>
        <taxon>Arthropoda</taxon>
        <taxon>Crustacea</taxon>
        <taxon>Multicrustacea</taxon>
        <taxon>Hexanauplia</taxon>
        <taxon>Copepoda</taxon>
        <taxon>Harpacticoida</taxon>
        <taxon>Harpacticidae</taxon>
        <taxon>Tigriopus</taxon>
    </lineage>
</organism>
<dbReference type="Gene3D" id="1.10.10.10">
    <property type="entry name" value="Winged helix-like DNA-binding domain superfamily/Winged helix DNA-binding domain"/>
    <property type="match status" value="1"/>
</dbReference>
<evidence type="ECO:0000256" key="1">
    <source>
        <dbReference type="ARBA" id="ARBA00004123"/>
    </source>
</evidence>
<dbReference type="FunFam" id="1.10.10.10:FF:000017">
    <property type="entry name" value="transcription factor RFX3 isoform X1"/>
    <property type="match status" value="1"/>
</dbReference>
<comment type="caution">
    <text evidence="8">The sequence shown here is derived from an EMBL/GenBank/DDBJ whole genome shotgun (WGS) entry which is preliminary data.</text>
</comment>
<keyword evidence="9" id="KW-1185">Reference proteome</keyword>
<name>A0A553PRW8_TIGCA</name>